<dbReference type="PANTHER" id="PTHR42711">
    <property type="entry name" value="ABC TRANSPORTER ATP-BINDING PROTEIN"/>
    <property type="match status" value="1"/>
</dbReference>
<dbReference type="Pfam" id="PF00005">
    <property type="entry name" value="ABC_tran"/>
    <property type="match status" value="1"/>
</dbReference>
<dbReference type="GO" id="GO:0005524">
    <property type="term" value="F:ATP binding"/>
    <property type="evidence" value="ECO:0007669"/>
    <property type="project" value="UniProtKB-KW"/>
</dbReference>
<dbReference type="InterPro" id="IPR003439">
    <property type="entry name" value="ABC_transporter-like_ATP-bd"/>
</dbReference>
<dbReference type="SMART" id="SM00382">
    <property type="entry name" value="AAA"/>
    <property type="match status" value="1"/>
</dbReference>
<evidence type="ECO:0000256" key="2">
    <source>
        <dbReference type="ARBA" id="ARBA00022741"/>
    </source>
</evidence>
<dbReference type="PROSITE" id="PS50893">
    <property type="entry name" value="ABC_TRANSPORTER_2"/>
    <property type="match status" value="1"/>
</dbReference>
<sequence>MFQVKDLSFKYKNNENNVLKNISFDIYEGEIFGFLGPSGAGKSTTQKIIIKILEDYQGQIHYKGKNLSDYHQEFFEDIGVSFEMPIHFSKMTALENIKFFQNLYKQKADIETLMKRVGLWEDKDKMVAEYSKGMKIRLNIVRALLNSPNMLFLDEPTNGLDPSNSKILKDLIKEFRNSGGTVFITSHIMSDIDQLCDRVAFIVNGEIKEIDSPRNLKIRYGERNIKVEYKENNQIIEKKFAMEKIGDNEEFLKTIKEKDIETIHSGETTLEDIFIKVTGVTLNEEQ</sequence>
<keyword evidence="6" id="KW-1185">Reference proteome</keyword>
<dbReference type="Gene3D" id="3.40.50.300">
    <property type="entry name" value="P-loop containing nucleotide triphosphate hydrolases"/>
    <property type="match status" value="1"/>
</dbReference>
<protein>
    <submittedName>
        <fullName evidence="5">ABC transporter ATP-binding protein</fullName>
    </submittedName>
</protein>
<gene>
    <name evidence="5" type="ORF">HF295_04320</name>
</gene>
<keyword evidence="1" id="KW-0813">Transport</keyword>
<organism evidence="5 6">
    <name type="scientific">Hujiaoplasma nucleasis</name>
    <dbReference type="NCBI Taxonomy" id="2725268"/>
    <lineage>
        <taxon>Bacteria</taxon>
        <taxon>Bacillati</taxon>
        <taxon>Mycoplasmatota</taxon>
        <taxon>Mollicutes</taxon>
        <taxon>Candidatus Izemoplasmatales</taxon>
        <taxon>Hujiaoplasmataceae</taxon>
        <taxon>Hujiaoplasma</taxon>
    </lineage>
</organism>
<reference evidence="5 6" key="1">
    <citation type="submission" date="2020-04" db="EMBL/GenBank/DDBJ databases">
        <authorList>
            <person name="Zheng R.K."/>
            <person name="Sun C.M."/>
        </authorList>
    </citation>
    <scope>NUCLEOTIDE SEQUENCE [LARGE SCALE GENOMIC DNA]</scope>
    <source>
        <strain evidence="6">zrk29</strain>
    </source>
</reference>
<dbReference type="KEGG" id="tbk:HF295_04320"/>
<evidence type="ECO:0000313" key="6">
    <source>
        <dbReference type="Proteomes" id="UP000512167"/>
    </source>
</evidence>
<proteinExistence type="predicted"/>
<dbReference type="EMBL" id="CP051151">
    <property type="protein sequence ID" value="QLY40971.1"/>
    <property type="molecule type" value="Genomic_DNA"/>
</dbReference>
<evidence type="ECO:0000256" key="3">
    <source>
        <dbReference type="ARBA" id="ARBA00022840"/>
    </source>
</evidence>
<dbReference type="Proteomes" id="UP000512167">
    <property type="component" value="Chromosome"/>
</dbReference>
<dbReference type="InterPro" id="IPR027417">
    <property type="entry name" value="P-loop_NTPase"/>
</dbReference>
<dbReference type="InterPro" id="IPR050763">
    <property type="entry name" value="ABC_transporter_ATP-binding"/>
</dbReference>
<dbReference type="AlphaFoldDB" id="A0A7L6N600"/>
<accession>A0A7L6N600</accession>
<dbReference type="GO" id="GO:0016887">
    <property type="term" value="F:ATP hydrolysis activity"/>
    <property type="evidence" value="ECO:0007669"/>
    <property type="project" value="InterPro"/>
</dbReference>
<name>A0A7L6N600_9MOLU</name>
<keyword evidence="2" id="KW-0547">Nucleotide-binding</keyword>
<evidence type="ECO:0000313" key="5">
    <source>
        <dbReference type="EMBL" id="QLY40971.1"/>
    </source>
</evidence>
<evidence type="ECO:0000256" key="1">
    <source>
        <dbReference type="ARBA" id="ARBA00022448"/>
    </source>
</evidence>
<dbReference type="InterPro" id="IPR003593">
    <property type="entry name" value="AAA+_ATPase"/>
</dbReference>
<keyword evidence="3 5" id="KW-0067">ATP-binding</keyword>
<feature type="domain" description="ABC transporter" evidence="4">
    <location>
        <begin position="2"/>
        <end position="229"/>
    </location>
</feature>
<dbReference type="PANTHER" id="PTHR42711:SF18">
    <property type="entry name" value="ABC TRANSPORTER, ATP-BINDING PROTEIN"/>
    <property type="match status" value="1"/>
</dbReference>
<dbReference type="SUPFAM" id="SSF52540">
    <property type="entry name" value="P-loop containing nucleoside triphosphate hydrolases"/>
    <property type="match status" value="1"/>
</dbReference>
<dbReference type="CDD" id="cd03230">
    <property type="entry name" value="ABC_DR_subfamily_A"/>
    <property type="match status" value="1"/>
</dbReference>
<evidence type="ECO:0000259" key="4">
    <source>
        <dbReference type="PROSITE" id="PS50893"/>
    </source>
</evidence>